<dbReference type="NCBIfam" id="TIGR02985">
    <property type="entry name" value="Sig70_bacteroi1"/>
    <property type="match status" value="1"/>
</dbReference>
<reference evidence="7 8" key="1">
    <citation type="submission" date="2018-08" db="EMBL/GenBank/DDBJ databases">
        <title>A genome reference for cultivated species of the human gut microbiota.</title>
        <authorList>
            <person name="Zou Y."/>
            <person name="Xue W."/>
            <person name="Luo G."/>
        </authorList>
    </citation>
    <scope>NUCLEOTIDE SEQUENCE [LARGE SCALE GENOMIC DNA]</scope>
    <source>
        <strain evidence="7 8">AF34-33</strain>
    </source>
</reference>
<gene>
    <name evidence="7" type="ORF">DWZ68_02060</name>
</gene>
<keyword evidence="3" id="KW-0731">Sigma factor</keyword>
<keyword evidence="2" id="KW-0805">Transcription regulation</keyword>
<dbReference type="GO" id="GO:0006352">
    <property type="term" value="P:DNA-templated transcription initiation"/>
    <property type="evidence" value="ECO:0007669"/>
    <property type="project" value="InterPro"/>
</dbReference>
<feature type="domain" description="RNA polymerase sigma factor 70 region 4 type 2" evidence="6">
    <location>
        <begin position="127"/>
        <end position="169"/>
    </location>
</feature>
<protein>
    <submittedName>
        <fullName evidence="7">RNA polymerase sigma-70 factor</fullName>
    </submittedName>
</protein>
<evidence type="ECO:0000256" key="2">
    <source>
        <dbReference type="ARBA" id="ARBA00023015"/>
    </source>
</evidence>
<proteinExistence type="inferred from homology"/>
<evidence type="ECO:0000256" key="1">
    <source>
        <dbReference type="ARBA" id="ARBA00010641"/>
    </source>
</evidence>
<evidence type="ECO:0000313" key="7">
    <source>
        <dbReference type="EMBL" id="RHM46778.1"/>
    </source>
</evidence>
<dbReference type="InterPro" id="IPR036388">
    <property type="entry name" value="WH-like_DNA-bd_sf"/>
</dbReference>
<dbReference type="InterPro" id="IPR039425">
    <property type="entry name" value="RNA_pol_sigma-70-like"/>
</dbReference>
<evidence type="ECO:0000259" key="5">
    <source>
        <dbReference type="Pfam" id="PF04542"/>
    </source>
</evidence>
<dbReference type="SUPFAM" id="SSF88659">
    <property type="entry name" value="Sigma3 and sigma4 domains of RNA polymerase sigma factors"/>
    <property type="match status" value="1"/>
</dbReference>
<dbReference type="RefSeq" id="WP_118448417.1">
    <property type="nucleotide sequence ID" value="NZ_CABJDM010000002.1"/>
</dbReference>
<accession>A0A415QQ30</accession>
<dbReference type="Pfam" id="PF04542">
    <property type="entry name" value="Sigma70_r2"/>
    <property type="match status" value="1"/>
</dbReference>
<dbReference type="Proteomes" id="UP000286038">
    <property type="component" value="Unassembled WGS sequence"/>
</dbReference>
<sequence>MKKLDAIIEGVNIKDTKSWEQLYALYYVALCAYVERWVKDVEVAKDIVQELLVSIWHSDTVFSDGKEMLGYLYRSLYNRSIDFIRKKNMKARVLSSIDVEDRDDFLEDFLSRTVREEIMRRLYIHIGNLPPDRRRIMLLSIKGLSGKEIAEMLGISINTVKVQKNRSIKYLRECLIDKRKN</sequence>
<keyword evidence="4" id="KW-0804">Transcription</keyword>
<dbReference type="EMBL" id="QRPV01000002">
    <property type="protein sequence ID" value="RHM46778.1"/>
    <property type="molecule type" value="Genomic_DNA"/>
</dbReference>
<dbReference type="InterPro" id="IPR014284">
    <property type="entry name" value="RNA_pol_sigma-70_dom"/>
</dbReference>
<dbReference type="GO" id="GO:0003677">
    <property type="term" value="F:DNA binding"/>
    <property type="evidence" value="ECO:0007669"/>
    <property type="project" value="InterPro"/>
</dbReference>
<dbReference type="Gene3D" id="1.10.10.10">
    <property type="entry name" value="Winged helix-like DNA-binding domain superfamily/Winged helix DNA-binding domain"/>
    <property type="match status" value="1"/>
</dbReference>
<dbReference type="PANTHER" id="PTHR43133">
    <property type="entry name" value="RNA POLYMERASE ECF-TYPE SIGMA FACTO"/>
    <property type="match status" value="1"/>
</dbReference>
<organism evidence="7 8">
    <name type="scientific">Butyricimonas virosa</name>
    <dbReference type="NCBI Taxonomy" id="544645"/>
    <lineage>
        <taxon>Bacteria</taxon>
        <taxon>Pseudomonadati</taxon>
        <taxon>Bacteroidota</taxon>
        <taxon>Bacteroidia</taxon>
        <taxon>Bacteroidales</taxon>
        <taxon>Odoribacteraceae</taxon>
        <taxon>Butyricimonas</taxon>
    </lineage>
</organism>
<dbReference type="Pfam" id="PF08281">
    <property type="entry name" value="Sigma70_r4_2"/>
    <property type="match status" value="1"/>
</dbReference>
<name>A0A415QQ30_9BACT</name>
<dbReference type="Gene3D" id="1.10.1740.10">
    <property type="match status" value="1"/>
</dbReference>
<dbReference type="SUPFAM" id="SSF88946">
    <property type="entry name" value="Sigma2 domain of RNA polymerase sigma factors"/>
    <property type="match status" value="1"/>
</dbReference>
<evidence type="ECO:0000256" key="3">
    <source>
        <dbReference type="ARBA" id="ARBA00023082"/>
    </source>
</evidence>
<dbReference type="NCBIfam" id="TIGR02937">
    <property type="entry name" value="sigma70-ECF"/>
    <property type="match status" value="1"/>
</dbReference>
<evidence type="ECO:0000313" key="8">
    <source>
        <dbReference type="Proteomes" id="UP000286038"/>
    </source>
</evidence>
<dbReference type="InterPro" id="IPR013249">
    <property type="entry name" value="RNA_pol_sigma70_r4_t2"/>
</dbReference>
<feature type="domain" description="RNA polymerase sigma-70 region 2" evidence="5">
    <location>
        <begin position="22"/>
        <end position="88"/>
    </location>
</feature>
<dbReference type="InterPro" id="IPR007627">
    <property type="entry name" value="RNA_pol_sigma70_r2"/>
</dbReference>
<dbReference type="GO" id="GO:0016987">
    <property type="term" value="F:sigma factor activity"/>
    <property type="evidence" value="ECO:0007669"/>
    <property type="project" value="UniProtKB-KW"/>
</dbReference>
<evidence type="ECO:0000256" key="4">
    <source>
        <dbReference type="ARBA" id="ARBA00023163"/>
    </source>
</evidence>
<dbReference type="InterPro" id="IPR013325">
    <property type="entry name" value="RNA_pol_sigma_r2"/>
</dbReference>
<dbReference type="PANTHER" id="PTHR43133:SF46">
    <property type="entry name" value="RNA POLYMERASE SIGMA-70 FACTOR ECF SUBFAMILY"/>
    <property type="match status" value="1"/>
</dbReference>
<comment type="caution">
    <text evidence="7">The sequence shown here is derived from an EMBL/GenBank/DDBJ whole genome shotgun (WGS) entry which is preliminary data.</text>
</comment>
<dbReference type="InterPro" id="IPR014327">
    <property type="entry name" value="RNA_pol_sigma70_bacteroid"/>
</dbReference>
<comment type="similarity">
    <text evidence="1">Belongs to the sigma-70 factor family. ECF subfamily.</text>
</comment>
<dbReference type="AlphaFoldDB" id="A0A415QQ30"/>
<evidence type="ECO:0000259" key="6">
    <source>
        <dbReference type="Pfam" id="PF08281"/>
    </source>
</evidence>
<dbReference type="InterPro" id="IPR013324">
    <property type="entry name" value="RNA_pol_sigma_r3/r4-like"/>
</dbReference>